<keyword evidence="2" id="KW-1185">Reference proteome</keyword>
<proteinExistence type="predicted"/>
<sequence>MQNSVSFKKRIVYVCSTLMAVPHVKDLPLVNCNYVYSDE</sequence>
<organism evidence="1 2">
    <name type="scientific">Ceratopteris richardii</name>
    <name type="common">Triangle waterfern</name>
    <dbReference type="NCBI Taxonomy" id="49495"/>
    <lineage>
        <taxon>Eukaryota</taxon>
        <taxon>Viridiplantae</taxon>
        <taxon>Streptophyta</taxon>
        <taxon>Embryophyta</taxon>
        <taxon>Tracheophyta</taxon>
        <taxon>Polypodiopsida</taxon>
        <taxon>Polypodiidae</taxon>
        <taxon>Polypodiales</taxon>
        <taxon>Pteridineae</taxon>
        <taxon>Pteridaceae</taxon>
        <taxon>Parkerioideae</taxon>
        <taxon>Ceratopteris</taxon>
    </lineage>
</organism>
<dbReference type="AlphaFoldDB" id="A0A8T2S251"/>
<name>A0A8T2S251_CERRI</name>
<gene>
    <name evidence="1" type="ORF">KP509_23G077600</name>
</gene>
<accession>A0A8T2S251</accession>
<comment type="caution">
    <text evidence="1">The sequence shown here is derived from an EMBL/GenBank/DDBJ whole genome shotgun (WGS) entry which is preliminary data.</text>
</comment>
<evidence type="ECO:0000313" key="2">
    <source>
        <dbReference type="Proteomes" id="UP000825935"/>
    </source>
</evidence>
<dbReference type="EMBL" id="CM035428">
    <property type="protein sequence ID" value="KAH7302572.1"/>
    <property type="molecule type" value="Genomic_DNA"/>
</dbReference>
<evidence type="ECO:0000313" key="1">
    <source>
        <dbReference type="EMBL" id="KAH7302572.1"/>
    </source>
</evidence>
<dbReference type="Proteomes" id="UP000825935">
    <property type="component" value="Chromosome 23"/>
</dbReference>
<reference evidence="1 2" key="1">
    <citation type="submission" date="2021-08" db="EMBL/GenBank/DDBJ databases">
        <title>WGS assembly of Ceratopteris richardii.</title>
        <authorList>
            <person name="Marchant D.B."/>
            <person name="Chen G."/>
            <person name="Jenkins J."/>
            <person name="Shu S."/>
            <person name="Leebens-Mack J."/>
            <person name="Grimwood J."/>
            <person name="Schmutz J."/>
            <person name="Soltis P."/>
            <person name="Soltis D."/>
            <person name="Chen Z.-H."/>
        </authorList>
    </citation>
    <scope>NUCLEOTIDE SEQUENCE [LARGE SCALE GENOMIC DNA]</scope>
    <source>
        <strain evidence="1">Whitten #5841</strain>
        <tissue evidence="1">Leaf</tissue>
    </source>
</reference>
<protein>
    <submittedName>
        <fullName evidence="1">Uncharacterized protein</fullName>
    </submittedName>
</protein>